<feature type="domain" description="Disintegrin" evidence="5">
    <location>
        <begin position="432"/>
        <end position="519"/>
    </location>
</feature>
<comment type="caution">
    <text evidence="7">The sequence shown here is derived from an EMBL/GenBank/DDBJ whole genome shotgun (WGS) entry which is preliminary data.</text>
</comment>
<accession>A0ABD0KLQ7</accession>
<dbReference type="InterPro" id="IPR001590">
    <property type="entry name" value="Peptidase_M12B"/>
</dbReference>
<dbReference type="Proteomes" id="UP001519460">
    <property type="component" value="Unassembled WGS sequence"/>
</dbReference>
<feature type="compositionally biased region" description="Basic and acidic residues" evidence="3">
    <location>
        <begin position="706"/>
        <end position="721"/>
    </location>
</feature>
<dbReference type="AlphaFoldDB" id="A0ABD0KLQ7"/>
<feature type="binding site" evidence="2">
    <location>
        <position position="363"/>
    </location>
    <ligand>
        <name>Zn(2+)</name>
        <dbReference type="ChEBI" id="CHEBI:29105"/>
        <note>catalytic</note>
    </ligand>
</feature>
<dbReference type="PROSITE" id="PS50215">
    <property type="entry name" value="ADAM_MEPRO"/>
    <property type="match status" value="1"/>
</dbReference>
<evidence type="ECO:0000259" key="5">
    <source>
        <dbReference type="PROSITE" id="PS50214"/>
    </source>
</evidence>
<keyword evidence="4" id="KW-0472">Membrane</keyword>
<keyword evidence="4" id="KW-0812">Transmembrane</keyword>
<dbReference type="PROSITE" id="PS50214">
    <property type="entry name" value="DISINTEGRIN_2"/>
    <property type="match status" value="1"/>
</dbReference>
<dbReference type="InterPro" id="IPR051489">
    <property type="entry name" value="ADAM_Metalloproteinase"/>
</dbReference>
<keyword evidence="2" id="KW-0479">Metal-binding</keyword>
<evidence type="ECO:0000313" key="7">
    <source>
        <dbReference type="EMBL" id="KAK7487925.1"/>
    </source>
</evidence>
<evidence type="ECO:0000256" key="4">
    <source>
        <dbReference type="SAM" id="Phobius"/>
    </source>
</evidence>
<dbReference type="InterPro" id="IPR001762">
    <property type="entry name" value="Disintegrin_dom"/>
</dbReference>
<dbReference type="Gene3D" id="4.10.70.10">
    <property type="entry name" value="Disintegrin domain"/>
    <property type="match status" value="1"/>
</dbReference>
<evidence type="ECO:0000256" key="1">
    <source>
        <dbReference type="ARBA" id="ARBA00023157"/>
    </source>
</evidence>
<dbReference type="PANTHER" id="PTHR45702:SF6">
    <property type="entry name" value="DISINTEGRIN AND METALLOPROTEINASE DOMAIN-CONTAINING PROTEIN 17"/>
    <property type="match status" value="1"/>
</dbReference>
<name>A0ABD0KLQ7_9CAEN</name>
<keyword evidence="2" id="KW-0862">Zinc</keyword>
<organism evidence="7 8">
    <name type="scientific">Batillaria attramentaria</name>
    <dbReference type="NCBI Taxonomy" id="370345"/>
    <lineage>
        <taxon>Eukaryota</taxon>
        <taxon>Metazoa</taxon>
        <taxon>Spiralia</taxon>
        <taxon>Lophotrochozoa</taxon>
        <taxon>Mollusca</taxon>
        <taxon>Gastropoda</taxon>
        <taxon>Caenogastropoda</taxon>
        <taxon>Sorbeoconcha</taxon>
        <taxon>Cerithioidea</taxon>
        <taxon>Batillariidae</taxon>
        <taxon>Batillaria</taxon>
    </lineage>
</organism>
<evidence type="ECO:0000256" key="3">
    <source>
        <dbReference type="SAM" id="MobiDB-lite"/>
    </source>
</evidence>
<evidence type="ECO:0008006" key="9">
    <source>
        <dbReference type="Google" id="ProtNLM"/>
    </source>
</evidence>
<feature type="binding site" evidence="2">
    <location>
        <position position="367"/>
    </location>
    <ligand>
        <name>Zn(2+)</name>
        <dbReference type="ChEBI" id="CHEBI:29105"/>
        <note>catalytic</note>
    </ligand>
</feature>
<keyword evidence="4" id="KW-1133">Transmembrane helix</keyword>
<evidence type="ECO:0000313" key="8">
    <source>
        <dbReference type="Proteomes" id="UP001519460"/>
    </source>
</evidence>
<reference evidence="7 8" key="1">
    <citation type="journal article" date="2023" name="Sci. Data">
        <title>Genome assembly of the Korean intertidal mud-creeper Batillaria attramentaria.</title>
        <authorList>
            <person name="Patra A.K."/>
            <person name="Ho P.T."/>
            <person name="Jun S."/>
            <person name="Lee S.J."/>
            <person name="Kim Y."/>
            <person name="Won Y.J."/>
        </authorList>
    </citation>
    <scope>NUCLEOTIDE SEQUENCE [LARGE SCALE GENOMIC DNA]</scope>
    <source>
        <strain evidence="7">Wonlab-2016</strain>
    </source>
</reference>
<feature type="region of interest" description="Disordered" evidence="3">
    <location>
        <begin position="705"/>
        <end position="733"/>
    </location>
</feature>
<dbReference type="InterPro" id="IPR024079">
    <property type="entry name" value="MetalloPept_cat_dom_sf"/>
</dbReference>
<keyword evidence="8" id="KW-1185">Reference proteome</keyword>
<dbReference type="SMART" id="SM00050">
    <property type="entry name" value="DISIN"/>
    <property type="match status" value="1"/>
</dbReference>
<dbReference type="Gene3D" id="3.40.390.10">
    <property type="entry name" value="Collagenase (Catalytic Domain)"/>
    <property type="match status" value="1"/>
</dbReference>
<dbReference type="FunFam" id="4.10.70.10:FF:000003">
    <property type="entry name" value="Disintegrin and metalloproteinase domain-containing protein 17"/>
    <property type="match status" value="1"/>
</dbReference>
<feature type="binding site" evidence="2">
    <location>
        <position position="373"/>
    </location>
    <ligand>
        <name>Zn(2+)</name>
        <dbReference type="ChEBI" id="CHEBI:29105"/>
        <note>catalytic</note>
    </ligand>
</feature>
<dbReference type="Pfam" id="PF13688">
    <property type="entry name" value="Reprolysin_5"/>
    <property type="match status" value="1"/>
</dbReference>
<feature type="compositionally biased region" description="Acidic residues" evidence="3">
    <location>
        <begin position="722"/>
        <end position="733"/>
    </location>
</feature>
<keyword evidence="1" id="KW-1015">Disulfide bond</keyword>
<dbReference type="PANTHER" id="PTHR45702">
    <property type="entry name" value="ADAM10/ADAM17 METALLOPEPTIDASE FAMILY MEMBER"/>
    <property type="match status" value="1"/>
</dbReference>
<dbReference type="EMBL" id="JACVVK020000157">
    <property type="protein sequence ID" value="KAK7487925.1"/>
    <property type="molecule type" value="Genomic_DNA"/>
</dbReference>
<evidence type="ECO:0000256" key="2">
    <source>
        <dbReference type="PROSITE-ProRule" id="PRU00276"/>
    </source>
</evidence>
<dbReference type="GO" id="GO:0046872">
    <property type="term" value="F:metal ion binding"/>
    <property type="evidence" value="ECO:0007669"/>
    <property type="project" value="UniProtKB-KW"/>
</dbReference>
<dbReference type="SUPFAM" id="SSF55486">
    <property type="entry name" value="Metalloproteases ('zincins'), catalytic domain"/>
    <property type="match status" value="1"/>
</dbReference>
<proteinExistence type="predicted"/>
<feature type="transmembrane region" description="Helical" evidence="4">
    <location>
        <begin position="628"/>
        <end position="647"/>
    </location>
</feature>
<evidence type="ECO:0000259" key="6">
    <source>
        <dbReference type="PROSITE" id="PS50215"/>
    </source>
</evidence>
<feature type="active site" evidence="2">
    <location>
        <position position="364"/>
    </location>
</feature>
<feature type="domain" description="Peptidase M12B" evidence="6">
    <location>
        <begin position="196"/>
        <end position="431"/>
    </location>
</feature>
<feature type="region of interest" description="Disordered" evidence="3">
    <location>
        <begin position="666"/>
        <end position="685"/>
    </location>
</feature>
<gene>
    <name evidence="7" type="ORF">BaRGS_00020826</name>
</gene>
<comment type="caution">
    <text evidence="2">Lacks conserved residue(s) required for the propagation of feature annotation.</text>
</comment>
<dbReference type="SUPFAM" id="SSF57552">
    <property type="entry name" value="Blood coagulation inhibitor (disintegrin)"/>
    <property type="match status" value="1"/>
</dbReference>
<feature type="region of interest" description="Disordered" evidence="3">
    <location>
        <begin position="153"/>
        <end position="191"/>
    </location>
</feature>
<sequence>MCFLVNGLDSGIHAKLRYFETLKTVSIASRRRRTTDGNYQNSKEISFQAFGRNFCLVLYPGTPVLASDFYVRAVDRYGMETPYHVQPNDFFLGHLKDDASVKVEAHFEDGILSSSTEFHNETYIVEPAWRHLPTASDHMIVYRGSDMTDGEGTMSYGSMKPLNQEHLDPKAPGDQNGHPRGRHSKNRHRRASGWKKSCSLVLVADYLFYSTVGRTVSGTANYLIGIVTRIDQRFRNTRWDSDLTGFGFHVKELLIHTEYTDVAGHYNEDKNKWEHSDKLTKFSALENLRTVCLGHLYTSYSFERGVVGLAATASPSKLHPGGICSTKQFSYHPYAGFNTGFTSARDANGHMLVARRFELVNMHELGHGWGSEHDPETGECAPKSEKNGKYLMWPVLGHGYEGNNFFFSPCSKRWILNVLKSKSQTCFTDKTEAVCGNGLLDDGEECDHHGSAEDECCTTKCTLKPGAICSDLESVCCRHCRASPKGTKCADENRDECKDKSYCNGQDYDVCPPPQPSPDDASCMEDGKCYKGKCSTFCEIQGMRANKTLRYCVCEQNETAACRFCCMEVPNGLCEPTQQFLPDGDFCISGSCVDGVCSPPETNIVLRFFNYIQSTTSNAFEAVMETNIVGIVMVLSAVVWVVGSVIISRKDKKHVEAVRQSRLNQPKVSAMLQEEPDDKPAEPALKAEQADHRVIFLEPSLVATDSPHRTDFSVPALRDKDSEDEDSEDEPPC</sequence>
<dbReference type="InterPro" id="IPR036436">
    <property type="entry name" value="Disintegrin_dom_sf"/>
</dbReference>
<protein>
    <recommendedName>
        <fullName evidence="9">ADAM 17-like protease</fullName>
    </recommendedName>
</protein>
<feature type="compositionally biased region" description="Basic residues" evidence="3">
    <location>
        <begin position="179"/>
        <end position="191"/>
    </location>
</feature>